<dbReference type="KEGG" id="dca:Desca_1429"/>
<dbReference type="HOGENOM" id="CLU_033536_9_0_9"/>
<dbReference type="GO" id="GO:0016740">
    <property type="term" value="F:transferase activity"/>
    <property type="evidence" value="ECO:0007669"/>
    <property type="project" value="UniProtKB-KW"/>
</dbReference>
<gene>
    <name evidence="2" type="ordered locus">Desca_1429</name>
</gene>
<dbReference type="Proteomes" id="UP000009226">
    <property type="component" value="Chromosome"/>
</dbReference>
<protein>
    <submittedName>
        <fullName evidence="2">Glycosyl transferase family 2</fullName>
    </submittedName>
</protein>
<dbReference type="SUPFAM" id="SSF53448">
    <property type="entry name" value="Nucleotide-diphospho-sugar transferases"/>
    <property type="match status" value="1"/>
</dbReference>
<dbReference type="CDD" id="cd04179">
    <property type="entry name" value="DPM_DPG-synthase_like"/>
    <property type="match status" value="1"/>
</dbReference>
<dbReference type="RefSeq" id="WP_013810183.1">
    <property type="nucleotide sequence ID" value="NC_015565.1"/>
</dbReference>
<dbReference type="PANTHER" id="PTHR48090">
    <property type="entry name" value="UNDECAPRENYL-PHOSPHATE 4-DEOXY-4-FORMAMIDO-L-ARABINOSE TRANSFERASE-RELATED"/>
    <property type="match status" value="1"/>
</dbReference>
<keyword evidence="2" id="KW-0808">Transferase</keyword>
<dbReference type="InterPro" id="IPR029044">
    <property type="entry name" value="Nucleotide-diphossugar_trans"/>
</dbReference>
<dbReference type="AlphaFoldDB" id="F6B5W6"/>
<dbReference type="InterPro" id="IPR001173">
    <property type="entry name" value="Glyco_trans_2-like"/>
</dbReference>
<sequence length="253" mass="28442">MIDSPKLSLVLPMYNEEDNARQVALELQTELTREGINHELVLVDNGSTDHTGQILARLAHENHAIKVVRVPVNQGYGWGIINGLRWANGDYLGFMGGDGQIKPPDVIKVFRKLVDGEYQICKVTRYRREDGVTRRIVSLIFNKLFVYTFKVNVGDINGSPKIMTRQFYQKLNLSCKDWFLDAEVMLKAVALGASIGEVPVVFNPRLGGSSNVKIGTVCEFLRNMSTYRRKGVWHESGAVMWREGDTAQGGNRL</sequence>
<organism evidence="2 3">
    <name type="scientific">Desulfotomaculum nigrificans (strain DSM 14880 / VKM B-2319 / CO-1-SRB)</name>
    <name type="common">Desulfotomaculum carboxydivorans</name>
    <dbReference type="NCBI Taxonomy" id="868595"/>
    <lineage>
        <taxon>Bacteria</taxon>
        <taxon>Bacillati</taxon>
        <taxon>Bacillota</taxon>
        <taxon>Clostridia</taxon>
        <taxon>Eubacteriales</taxon>
        <taxon>Desulfotomaculaceae</taxon>
        <taxon>Desulfotomaculum</taxon>
    </lineage>
</organism>
<dbReference type="STRING" id="868595.Desca_1429"/>
<proteinExistence type="predicted"/>
<reference evidence="2" key="1">
    <citation type="submission" date="2011-05" db="EMBL/GenBank/DDBJ databases">
        <title>Complete sequence of Desulfotomaculum carboxydivorans CO-1-SRB.</title>
        <authorList>
            <consortium name="US DOE Joint Genome Institute"/>
            <person name="Lucas S."/>
            <person name="Han J."/>
            <person name="Lapidus A."/>
            <person name="Cheng J.-F."/>
            <person name="Goodwin L."/>
            <person name="Pitluck S."/>
            <person name="Peters L."/>
            <person name="Mikhailova N."/>
            <person name="Lu M."/>
            <person name="Han C."/>
            <person name="Tapia R."/>
            <person name="Land M."/>
            <person name="Hauser L."/>
            <person name="Kyrpides N."/>
            <person name="Ivanova N."/>
            <person name="Pagani I."/>
            <person name="Stams A."/>
            <person name="Plugge C."/>
            <person name="Muyzer G."/>
            <person name="Kuever J."/>
            <person name="Parshina S."/>
            <person name="Ivanova A."/>
            <person name="Nazina T."/>
            <person name="Woyke T."/>
        </authorList>
    </citation>
    <scope>NUCLEOTIDE SEQUENCE [LARGE SCALE GENOMIC DNA]</scope>
    <source>
        <strain evidence="2">CO-1-SRB</strain>
    </source>
</reference>
<dbReference type="eggNOG" id="COG1216">
    <property type="taxonomic scope" value="Bacteria"/>
</dbReference>
<keyword evidence="3" id="KW-1185">Reference proteome</keyword>
<dbReference type="Pfam" id="PF00535">
    <property type="entry name" value="Glycos_transf_2"/>
    <property type="match status" value="1"/>
</dbReference>
<dbReference type="Gene3D" id="3.90.550.10">
    <property type="entry name" value="Spore Coat Polysaccharide Biosynthesis Protein SpsA, Chain A"/>
    <property type="match status" value="1"/>
</dbReference>
<feature type="domain" description="Glycosyltransferase 2-like" evidence="1">
    <location>
        <begin position="8"/>
        <end position="167"/>
    </location>
</feature>
<evidence type="ECO:0000259" key="1">
    <source>
        <dbReference type="Pfam" id="PF00535"/>
    </source>
</evidence>
<evidence type="ECO:0000313" key="3">
    <source>
        <dbReference type="Proteomes" id="UP000009226"/>
    </source>
</evidence>
<dbReference type="InterPro" id="IPR050256">
    <property type="entry name" value="Glycosyltransferase_2"/>
</dbReference>
<evidence type="ECO:0000313" key="2">
    <source>
        <dbReference type="EMBL" id="AEF94285.1"/>
    </source>
</evidence>
<dbReference type="EMBL" id="CP002736">
    <property type="protein sequence ID" value="AEF94285.1"/>
    <property type="molecule type" value="Genomic_DNA"/>
</dbReference>
<accession>F6B5W6</accession>
<name>F6B5W6_DESCC</name>